<dbReference type="VEuPathDB" id="FungiDB:DFL_003928"/>
<proteinExistence type="predicted"/>
<keyword evidence="4" id="KW-1185">Reference proteome</keyword>
<feature type="compositionally biased region" description="Polar residues" evidence="1">
    <location>
        <begin position="188"/>
        <end position="200"/>
    </location>
</feature>
<feature type="compositionally biased region" description="Basic and acidic residues" evidence="1">
    <location>
        <begin position="227"/>
        <end position="247"/>
    </location>
</feature>
<reference evidence="3 4" key="1">
    <citation type="submission" date="2019-01" db="EMBL/GenBank/DDBJ databases">
        <title>Intercellular communication is required for trap formation in the nematode-trapping fungus Duddingtonia flagrans.</title>
        <authorList>
            <person name="Youssar L."/>
            <person name="Wernet V."/>
            <person name="Hensel N."/>
            <person name="Hildebrandt H.-G."/>
            <person name="Fischer R."/>
        </authorList>
    </citation>
    <scope>NUCLEOTIDE SEQUENCE [LARGE SCALE GENOMIC DNA]</scope>
    <source>
        <strain evidence="3 4">CBS H-5679</strain>
    </source>
</reference>
<gene>
    <name evidence="3" type="ORF">DFL_003928</name>
</gene>
<dbReference type="Proteomes" id="UP000283090">
    <property type="component" value="Unassembled WGS sequence"/>
</dbReference>
<protein>
    <recommendedName>
        <fullName evidence="2">Pinin/SDK/MemA protein domain-containing protein</fullName>
    </recommendedName>
</protein>
<name>A0A437A394_ARTFL</name>
<dbReference type="EMBL" id="SAEB01000006">
    <property type="protein sequence ID" value="RVD85611.1"/>
    <property type="molecule type" value="Genomic_DNA"/>
</dbReference>
<evidence type="ECO:0000313" key="3">
    <source>
        <dbReference type="EMBL" id="RVD85611.1"/>
    </source>
</evidence>
<feature type="domain" description="Pinin/SDK/MemA protein" evidence="2">
    <location>
        <begin position="56"/>
        <end position="168"/>
    </location>
</feature>
<feature type="region of interest" description="Disordered" evidence="1">
    <location>
        <begin position="1"/>
        <end position="124"/>
    </location>
</feature>
<dbReference type="GeneID" id="93586239"/>
<dbReference type="Pfam" id="PF04696">
    <property type="entry name" value="Pinin_SDK_memA"/>
    <property type="match status" value="1"/>
</dbReference>
<evidence type="ECO:0000313" key="4">
    <source>
        <dbReference type="Proteomes" id="UP000283090"/>
    </source>
</evidence>
<dbReference type="AlphaFoldDB" id="A0A437A394"/>
<sequence length="266" mass="30407">MSSDTPIIASAIVIPPNATQPSPPPSSRLKRRESSDDTPTDSINPKRTRLAPGSGQDEKSRSQRLFGSILGNLGRVSQDTRTRKRQEVEAKMQEKMRVQQEEDRADLKRNREVKEEERKAFANHAAQVRRRNEIHMANFLATRSKPKIYYRPWKLLRSQELIIEKQKEMAAGNRSPSPFPSRSGHSMDASTGQPTSPATTRDQRRDKSDEELDREDTTMHEAPTTDPNDRDHGLRRDSKDQEVRNREPSPAPSVRPGDEEEEMVEY</sequence>
<dbReference type="RefSeq" id="XP_067491155.1">
    <property type="nucleotide sequence ID" value="XM_067632936.1"/>
</dbReference>
<dbReference type="OrthoDB" id="330772at2759"/>
<dbReference type="InterPro" id="IPR006786">
    <property type="entry name" value="Pinin_SDK_MemA"/>
</dbReference>
<dbReference type="STRING" id="97331.A0A437A394"/>
<organism evidence="3 4">
    <name type="scientific">Arthrobotrys flagrans</name>
    <name type="common">Nematode-trapping fungus</name>
    <name type="synonym">Trichothecium flagrans</name>
    <dbReference type="NCBI Taxonomy" id="97331"/>
    <lineage>
        <taxon>Eukaryota</taxon>
        <taxon>Fungi</taxon>
        <taxon>Dikarya</taxon>
        <taxon>Ascomycota</taxon>
        <taxon>Pezizomycotina</taxon>
        <taxon>Orbiliomycetes</taxon>
        <taxon>Orbiliales</taxon>
        <taxon>Orbiliaceae</taxon>
        <taxon>Arthrobotrys</taxon>
    </lineage>
</organism>
<evidence type="ECO:0000259" key="2">
    <source>
        <dbReference type="Pfam" id="PF04696"/>
    </source>
</evidence>
<accession>A0A437A394</accession>
<feature type="region of interest" description="Disordered" evidence="1">
    <location>
        <begin position="168"/>
        <end position="266"/>
    </location>
</feature>
<feature type="compositionally biased region" description="Basic and acidic residues" evidence="1">
    <location>
        <begin position="78"/>
        <end position="120"/>
    </location>
</feature>
<evidence type="ECO:0000256" key="1">
    <source>
        <dbReference type="SAM" id="MobiDB-lite"/>
    </source>
</evidence>
<comment type="caution">
    <text evidence="3">The sequence shown here is derived from an EMBL/GenBank/DDBJ whole genome shotgun (WGS) entry which is preliminary data.</text>
</comment>